<reference evidence="1" key="1">
    <citation type="submission" date="2021-01" db="EMBL/GenBank/DDBJ databases">
        <authorList>
            <person name="Corre E."/>
            <person name="Pelletier E."/>
            <person name="Niang G."/>
            <person name="Scheremetjew M."/>
            <person name="Finn R."/>
            <person name="Kale V."/>
            <person name="Holt S."/>
            <person name="Cochrane G."/>
            <person name="Meng A."/>
            <person name="Brown T."/>
            <person name="Cohen L."/>
        </authorList>
    </citation>
    <scope>NUCLEOTIDE SEQUENCE</scope>
    <source>
        <strain evidence="1">NIES-381</strain>
    </source>
</reference>
<gene>
    <name evidence="1" type="ORF">EGYM00392_LOCUS39622</name>
</gene>
<organism evidence="1">
    <name type="scientific">Eutreptiella gymnastica</name>
    <dbReference type="NCBI Taxonomy" id="73025"/>
    <lineage>
        <taxon>Eukaryota</taxon>
        <taxon>Discoba</taxon>
        <taxon>Euglenozoa</taxon>
        <taxon>Euglenida</taxon>
        <taxon>Spirocuta</taxon>
        <taxon>Euglenophyceae</taxon>
        <taxon>Eutreptiales</taxon>
        <taxon>Eutreptiaceae</taxon>
        <taxon>Eutreptiella</taxon>
    </lineage>
</organism>
<proteinExistence type="predicted"/>
<protein>
    <submittedName>
        <fullName evidence="1">Uncharacterized protein</fullName>
    </submittedName>
</protein>
<name>A0A7S1J088_9EUGL</name>
<evidence type="ECO:0000313" key="1">
    <source>
        <dbReference type="EMBL" id="CAD9028487.1"/>
    </source>
</evidence>
<sequence length="152" mass="16719">MKRGENRRHSACLDPSGPAFPCPPGNLRGASQRRVVHMHPPPPPYHLSSHVIQQLGEHCAPSSSSVTCVWGCYLSWSVAEGATRGGVLHKLSLADVCDICEIKQVVAPPVEQQIYLKRKWVNVTLSHSLMVSQMGEMTLGAMMILFQVHARD</sequence>
<dbReference type="AlphaFoldDB" id="A0A7S1J088"/>
<dbReference type="EMBL" id="HBGA01106452">
    <property type="protein sequence ID" value="CAD9028487.1"/>
    <property type="molecule type" value="Transcribed_RNA"/>
</dbReference>
<accession>A0A7S1J088</accession>